<comment type="function">
    <text evidence="7">Essential cell division protein.</text>
</comment>
<dbReference type="Proteomes" id="UP001597493">
    <property type="component" value="Unassembled WGS sequence"/>
</dbReference>
<evidence type="ECO:0000256" key="8">
    <source>
        <dbReference type="NCBIfam" id="TIGR02209"/>
    </source>
</evidence>
<keyword evidence="5 7" id="KW-0472">Membrane</keyword>
<proteinExistence type="inferred from homology"/>
<evidence type="ECO:0000313" key="10">
    <source>
        <dbReference type="EMBL" id="MFD2661174.1"/>
    </source>
</evidence>
<evidence type="ECO:0000256" key="4">
    <source>
        <dbReference type="ARBA" id="ARBA00022989"/>
    </source>
</evidence>
<organism evidence="10 11">
    <name type="scientific">Paenibacillus thailandensis</name>
    <dbReference type="NCBI Taxonomy" id="393250"/>
    <lineage>
        <taxon>Bacteria</taxon>
        <taxon>Bacillati</taxon>
        <taxon>Bacillota</taxon>
        <taxon>Bacilli</taxon>
        <taxon>Bacillales</taxon>
        <taxon>Paenibacillaceae</taxon>
        <taxon>Paenibacillus</taxon>
    </lineage>
</organism>
<dbReference type="HAMAP" id="MF_00910">
    <property type="entry name" value="FtsL"/>
    <property type="match status" value="1"/>
</dbReference>
<keyword evidence="2 7" id="KW-0132">Cell division</keyword>
<protein>
    <recommendedName>
        <fullName evidence="7 8">Cell division protein FtsL</fullName>
    </recommendedName>
</protein>
<evidence type="ECO:0000256" key="6">
    <source>
        <dbReference type="ARBA" id="ARBA00023306"/>
    </source>
</evidence>
<feature type="transmembrane region" description="Helical" evidence="7">
    <location>
        <begin position="42"/>
        <end position="63"/>
    </location>
</feature>
<keyword evidence="1 7" id="KW-1003">Cell membrane</keyword>
<dbReference type="InterPro" id="IPR007060">
    <property type="entry name" value="FtsL/DivIC"/>
</dbReference>
<accession>A0ABW5QXV1</accession>
<sequence length="135" mass="15429">MAYTTNGNLALQPKKKNDRQPAYRETRKVVVKKNPIPTREKLLWMLSIAVCVIVAGVIIFRYAQIYHMNLEIKQMKNEYNSISIELKELEKQVETLSNPERIRQMAEAQGMVSTMDGDITVNPGKDEATSAMNTR</sequence>
<dbReference type="EMBL" id="JBHUMY010000012">
    <property type="protein sequence ID" value="MFD2661174.1"/>
    <property type="molecule type" value="Genomic_DNA"/>
</dbReference>
<keyword evidence="4 7" id="KW-1133">Transmembrane helix</keyword>
<name>A0ABW5QXV1_9BACL</name>
<gene>
    <name evidence="7 10" type="primary">ftsL</name>
    <name evidence="10" type="ORF">ACFSW5_13030</name>
</gene>
<comment type="subcellular location">
    <subcellularLocation>
        <location evidence="7">Cell membrane</location>
        <topology evidence="7">Single-pass type II membrane protein</topology>
    </subcellularLocation>
    <text evidence="7">Localizes to the division septum where it forms a ring structure.</text>
</comment>
<evidence type="ECO:0000256" key="2">
    <source>
        <dbReference type="ARBA" id="ARBA00022618"/>
    </source>
</evidence>
<comment type="caution">
    <text evidence="10">The sequence shown here is derived from an EMBL/GenBank/DDBJ whole genome shotgun (WGS) entry which is preliminary data.</text>
</comment>
<evidence type="ECO:0000256" key="3">
    <source>
        <dbReference type="ARBA" id="ARBA00022692"/>
    </source>
</evidence>
<evidence type="ECO:0000256" key="7">
    <source>
        <dbReference type="HAMAP-Rule" id="MF_00910"/>
    </source>
</evidence>
<dbReference type="GO" id="GO:0051301">
    <property type="term" value="P:cell division"/>
    <property type="evidence" value="ECO:0007669"/>
    <property type="project" value="UniProtKB-KW"/>
</dbReference>
<reference evidence="11" key="1">
    <citation type="journal article" date="2019" name="Int. J. Syst. Evol. Microbiol.">
        <title>The Global Catalogue of Microorganisms (GCM) 10K type strain sequencing project: providing services to taxonomists for standard genome sequencing and annotation.</title>
        <authorList>
            <consortium name="The Broad Institute Genomics Platform"/>
            <consortium name="The Broad Institute Genome Sequencing Center for Infectious Disease"/>
            <person name="Wu L."/>
            <person name="Ma J."/>
        </authorList>
    </citation>
    <scope>NUCLEOTIDE SEQUENCE [LARGE SCALE GENOMIC DNA]</scope>
    <source>
        <strain evidence="11">TISTR 1827</strain>
    </source>
</reference>
<comment type="similarity">
    <text evidence="7">Belongs to the FtsL family.</text>
</comment>
<dbReference type="Pfam" id="PF04977">
    <property type="entry name" value="DivIC"/>
    <property type="match status" value="1"/>
</dbReference>
<keyword evidence="11" id="KW-1185">Reference proteome</keyword>
<feature type="region of interest" description="Disordered" evidence="9">
    <location>
        <begin position="1"/>
        <end position="24"/>
    </location>
</feature>
<evidence type="ECO:0000256" key="1">
    <source>
        <dbReference type="ARBA" id="ARBA00022475"/>
    </source>
</evidence>
<dbReference type="NCBIfam" id="TIGR02209">
    <property type="entry name" value="ftsL_broad"/>
    <property type="match status" value="1"/>
</dbReference>
<dbReference type="InterPro" id="IPR011922">
    <property type="entry name" value="Cell_div_FtsL"/>
</dbReference>
<keyword evidence="6 7" id="KW-0131">Cell cycle</keyword>
<keyword evidence="3 7" id="KW-0812">Transmembrane</keyword>
<evidence type="ECO:0000313" key="11">
    <source>
        <dbReference type="Proteomes" id="UP001597493"/>
    </source>
</evidence>
<evidence type="ECO:0000256" key="5">
    <source>
        <dbReference type="ARBA" id="ARBA00023136"/>
    </source>
</evidence>
<evidence type="ECO:0000256" key="9">
    <source>
        <dbReference type="SAM" id="MobiDB-lite"/>
    </source>
</evidence>
<dbReference type="RefSeq" id="WP_379273609.1">
    <property type="nucleotide sequence ID" value="NZ_JBHUGT010000024.1"/>
</dbReference>